<evidence type="ECO:0000313" key="3">
    <source>
        <dbReference type="Proteomes" id="UP000182334"/>
    </source>
</evidence>
<dbReference type="PROSITE" id="PS51154">
    <property type="entry name" value="MACRO"/>
    <property type="match status" value="1"/>
</dbReference>
<keyword evidence="3" id="KW-1185">Reference proteome</keyword>
<dbReference type="Proteomes" id="UP000182334">
    <property type="component" value="Chromosome V"/>
</dbReference>
<organism evidence="2 3">
    <name type="scientific">Sungouiella intermedia</name>
    <dbReference type="NCBI Taxonomy" id="45354"/>
    <lineage>
        <taxon>Eukaryota</taxon>
        <taxon>Fungi</taxon>
        <taxon>Dikarya</taxon>
        <taxon>Ascomycota</taxon>
        <taxon>Saccharomycotina</taxon>
        <taxon>Pichiomycetes</taxon>
        <taxon>Metschnikowiaceae</taxon>
        <taxon>Sungouiella</taxon>
    </lineage>
</organism>
<name>A0A1L0DU96_9ASCO</name>
<dbReference type="InterPro" id="IPR043472">
    <property type="entry name" value="Macro_dom-like"/>
</dbReference>
<proteinExistence type="predicted"/>
<sequence length="268" mass="29698">MNYVIVNSNKTVVSAIQMAVDAIPALNTSVSVVHAALGPFLRSYVDSGPSAIVSPANSLAYMGGGFDKAILLELTGDRFPNFNYKTLERCIQRNAHHHRGYIVPATVHHVDLPKVYGEAQMDFASTLAYTKNITTLLQVPTMVVPEKTTCQVVFDTMWSVLVESGRKTDKVRTLILPALGAGYGGVEPEVVGQIMAGAIALFTMDIPPLARSLAILLFTRKDHRKLGLPEDIAELEYYMDRDKYMDHMDSSKDKWPLPWDQLTEIMKI</sequence>
<evidence type="ECO:0000313" key="2">
    <source>
        <dbReference type="EMBL" id="SGZ55910.1"/>
    </source>
</evidence>
<dbReference type="SUPFAM" id="SSF52949">
    <property type="entry name" value="Macro domain-like"/>
    <property type="match status" value="1"/>
</dbReference>
<dbReference type="AlphaFoldDB" id="A0A1L0DU96"/>
<accession>A0A1L0DU96</accession>
<dbReference type="OrthoDB" id="6082470at2759"/>
<protein>
    <submittedName>
        <fullName evidence="2">CIC11C00000001415</fullName>
    </submittedName>
</protein>
<reference evidence="2 3" key="1">
    <citation type="submission" date="2016-10" db="EMBL/GenBank/DDBJ databases">
        <authorList>
            <person name="de Groot N.N."/>
        </authorList>
    </citation>
    <scope>NUCLEOTIDE SEQUENCE [LARGE SCALE GENOMIC DNA]</scope>
    <source>
        <strain evidence="2 3">CBS 141442</strain>
    </source>
</reference>
<evidence type="ECO:0000259" key="1">
    <source>
        <dbReference type="PROSITE" id="PS51154"/>
    </source>
</evidence>
<gene>
    <name evidence="2" type="ORF">SAMEA4029010_CIC11G00000001415</name>
</gene>
<dbReference type="EMBL" id="LT635760">
    <property type="protein sequence ID" value="SGZ55910.1"/>
    <property type="molecule type" value="Genomic_DNA"/>
</dbReference>
<dbReference type="Pfam" id="PF14519">
    <property type="entry name" value="Macro_2"/>
    <property type="match status" value="1"/>
</dbReference>
<feature type="domain" description="Macro" evidence="1">
    <location>
        <begin position="17"/>
        <end position="217"/>
    </location>
</feature>
<dbReference type="STRING" id="45354.A0A1L0DU96"/>
<dbReference type="InterPro" id="IPR028071">
    <property type="entry name" value="Macro-like_dom"/>
</dbReference>
<dbReference type="InterPro" id="IPR002589">
    <property type="entry name" value="Macro_dom"/>
</dbReference>
<dbReference type="Gene3D" id="3.40.220.10">
    <property type="entry name" value="Leucine Aminopeptidase, subunit E, domain 1"/>
    <property type="match status" value="1"/>
</dbReference>